<name>A0A836BSV7_9CHLO</name>
<feature type="compositionally biased region" description="Low complexity" evidence="1">
    <location>
        <begin position="202"/>
        <end position="216"/>
    </location>
</feature>
<proteinExistence type="predicted"/>
<dbReference type="EMBL" id="JAEHOE010000090">
    <property type="protein sequence ID" value="KAG2487886.1"/>
    <property type="molecule type" value="Genomic_DNA"/>
</dbReference>
<dbReference type="Proteomes" id="UP000612055">
    <property type="component" value="Unassembled WGS sequence"/>
</dbReference>
<organism evidence="2 3">
    <name type="scientific">Edaphochlamys debaryana</name>
    <dbReference type="NCBI Taxonomy" id="47281"/>
    <lineage>
        <taxon>Eukaryota</taxon>
        <taxon>Viridiplantae</taxon>
        <taxon>Chlorophyta</taxon>
        <taxon>core chlorophytes</taxon>
        <taxon>Chlorophyceae</taxon>
        <taxon>CS clade</taxon>
        <taxon>Chlamydomonadales</taxon>
        <taxon>Chlamydomonadales incertae sedis</taxon>
        <taxon>Edaphochlamys</taxon>
    </lineage>
</organism>
<reference evidence="2" key="1">
    <citation type="journal article" date="2020" name="bioRxiv">
        <title>Comparative genomics of Chlamydomonas.</title>
        <authorList>
            <person name="Craig R.J."/>
            <person name="Hasan A.R."/>
            <person name="Ness R.W."/>
            <person name="Keightley P.D."/>
        </authorList>
    </citation>
    <scope>NUCLEOTIDE SEQUENCE</scope>
    <source>
        <strain evidence="2">CCAP 11/70</strain>
    </source>
</reference>
<gene>
    <name evidence="2" type="ORF">HYH03_013468</name>
</gene>
<protein>
    <submittedName>
        <fullName evidence="2">Uncharacterized protein</fullName>
    </submittedName>
</protein>
<evidence type="ECO:0000313" key="3">
    <source>
        <dbReference type="Proteomes" id="UP000612055"/>
    </source>
</evidence>
<accession>A0A836BSV7</accession>
<evidence type="ECO:0000313" key="2">
    <source>
        <dbReference type="EMBL" id="KAG2487886.1"/>
    </source>
</evidence>
<keyword evidence="3" id="KW-1185">Reference proteome</keyword>
<evidence type="ECO:0000256" key="1">
    <source>
        <dbReference type="SAM" id="MobiDB-lite"/>
    </source>
</evidence>
<dbReference type="AlphaFoldDB" id="A0A836BSV7"/>
<comment type="caution">
    <text evidence="2">The sequence shown here is derived from an EMBL/GenBank/DDBJ whole genome shotgun (WGS) entry which is preliminary data.</text>
</comment>
<feature type="region of interest" description="Disordered" evidence="1">
    <location>
        <begin position="160"/>
        <end position="216"/>
    </location>
</feature>
<feature type="compositionally biased region" description="Basic residues" evidence="1">
    <location>
        <begin position="177"/>
        <end position="188"/>
    </location>
</feature>
<sequence>MTDTLEQAAARVSRNFAALSARRDDKERTLELVQAFGVRFFEVRKLSCIPKHGAGGSAGPGRDLPLRFLRDLLEAVNDILVEAALDEETLASVQPLMGPLLLELDGKGPHVEGVPAKVREGVAEAMEYCGRETRKLLERAEPLLEVVQLAALLAGLCKGGGSEGQQGPPAGVDGRQRGRGAGKGRRAQRGLGAPLPSETSTAAAHAGAAAGAMAKS</sequence>